<dbReference type="InterPro" id="IPR045159">
    <property type="entry name" value="DCAF7-like"/>
</dbReference>
<dbReference type="PROSITE" id="PS50294">
    <property type="entry name" value="WD_REPEATS_REGION"/>
    <property type="match status" value="1"/>
</dbReference>
<feature type="repeat" description="WD" evidence="3">
    <location>
        <begin position="384"/>
        <end position="425"/>
    </location>
</feature>
<evidence type="ECO:0008006" key="7">
    <source>
        <dbReference type="Google" id="ProtNLM"/>
    </source>
</evidence>
<keyword evidence="2" id="KW-0677">Repeat</keyword>
<protein>
    <recommendedName>
        <fullName evidence="7">Anaphase-promoting complex subunit 4 WD40 domain-containing protein</fullName>
    </recommendedName>
</protein>
<keyword evidence="1 3" id="KW-0853">WD repeat</keyword>
<evidence type="ECO:0000256" key="3">
    <source>
        <dbReference type="PROSITE-ProRule" id="PRU00221"/>
    </source>
</evidence>
<evidence type="ECO:0000256" key="2">
    <source>
        <dbReference type="ARBA" id="ARBA00022737"/>
    </source>
</evidence>
<accession>A0A1E4T5G1</accession>
<reference evidence="6" key="1">
    <citation type="submission" date="2016-04" db="EMBL/GenBank/DDBJ databases">
        <title>Comparative genomics of biotechnologically important yeasts.</title>
        <authorList>
            <consortium name="DOE Joint Genome Institute"/>
            <person name="Riley R."/>
            <person name="Haridas S."/>
            <person name="Wolfe K.H."/>
            <person name="Lopes M.R."/>
            <person name="Hittinger C.T."/>
            <person name="Goker M."/>
            <person name="Salamov A."/>
            <person name="Wisecaver J."/>
            <person name="Long T.M."/>
            <person name="Aerts A.L."/>
            <person name="Barry K."/>
            <person name="Choi C."/>
            <person name="Clum A."/>
            <person name="Coughlan A.Y."/>
            <person name="Deshpande S."/>
            <person name="Douglass A.P."/>
            <person name="Hanson S.J."/>
            <person name="Klenk H.-P."/>
            <person name="Labutti K."/>
            <person name="Lapidus A."/>
            <person name="Lindquist E."/>
            <person name="Lipzen A."/>
            <person name="Meier-Kolthoff J.P."/>
            <person name="Ohm R.A."/>
            <person name="Otillar R.P."/>
            <person name="Pangilinan J."/>
            <person name="Peng Y."/>
            <person name="Rokas A."/>
            <person name="Rosa C.A."/>
            <person name="Scheuner C."/>
            <person name="Sibirny A.A."/>
            <person name="Slot J.C."/>
            <person name="Stielow J.B."/>
            <person name="Sun H."/>
            <person name="Kurtzman C.P."/>
            <person name="Blackwell M."/>
            <person name="Grigoriev I.V."/>
            <person name="Jeffries T.W."/>
        </authorList>
    </citation>
    <scope>NUCLEOTIDE SEQUENCE [LARGE SCALE GENOMIC DNA]</scope>
    <source>
        <strain evidence="6">NRRL YB-2248</strain>
    </source>
</reference>
<dbReference type="InterPro" id="IPR015943">
    <property type="entry name" value="WD40/YVTN_repeat-like_dom_sf"/>
</dbReference>
<feature type="region of interest" description="Disordered" evidence="4">
    <location>
        <begin position="320"/>
        <end position="342"/>
    </location>
</feature>
<dbReference type="Gene3D" id="2.130.10.10">
    <property type="entry name" value="YVTN repeat-like/Quinoprotein amine dehydrogenase"/>
    <property type="match status" value="1"/>
</dbReference>
<name>A0A1E4T5G1_9ASCO</name>
<dbReference type="AlphaFoldDB" id="A0A1E4T5G1"/>
<evidence type="ECO:0000313" key="5">
    <source>
        <dbReference type="EMBL" id="ODV86993.1"/>
    </source>
</evidence>
<proteinExistence type="predicted"/>
<dbReference type="STRING" id="983967.A0A1E4T5G1"/>
<dbReference type="OrthoDB" id="1284551at2759"/>
<feature type="compositionally biased region" description="Polar residues" evidence="4">
    <location>
        <begin position="320"/>
        <end position="337"/>
    </location>
</feature>
<dbReference type="PANTHER" id="PTHR19919">
    <property type="entry name" value="WD REPEAT CONTAINING PROTEIN"/>
    <property type="match status" value="1"/>
</dbReference>
<evidence type="ECO:0000256" key="4">
    <source>
        <dbReference type="SAM" id="MobiDB-lite"/>
    </source>
</evidence>
<dbReference type="SMART" id="SM00320">
    <property type="entry name" value="WD40"/>
    <property type="match status" value="4"/>
</dbReference>
<gene>
    <name evidence="5" type="ORF">CANARDRAFT_27331</name>
</gene>
<dbReference type="Pfam" id="PF00400">
    <property type="entry name" value="WD40"/>
    <property type="match status" value="2"/>
</dbReference>
<dbReference type="InterPro" id="IPR001680">
    <property type="entry name" value="WD40_rpt"/>
</dbReference>
<dbReference type="SUPFAM" id="SSF50978">
    <property type="entry name" value="WD40 repeat-like"/>
    <property type="match status" value="1"/>
</dbReference>
<dbReference type="InterPro" id="IPR036322">
    <property type="entry name" value="WD40_repeat_dom_sf"/>
</dbReference>
<sequence length="488" mass="54892">MNKGYRGLAKRSSIAGDAPFSQQDYKLRVNDQYNFFATEQHQQLQQQQPGRQPDPQIDTRTVSYSSFYELRYPLYGLDWTNTRDCEYSRIALSSYREDATNRIKIIYGEPNYLNEEDKKDRSLIDSWNFNSGCEATVNYPVTRLQWDPSMSLGFTNKDRLATSSDCLRIYEVEEVEPILNTTAKTTTITTNIIGGGDSNTDSLFPSPPTHKLVEKMALTNSKTKNFNQLAPLTSFDWNVVDPKHVITCSIDTTCTLWDLSRGSGIAKTQLIAHDSEVFDVKFLFGDKYVFTSCSNDGSIRVFDLRSLEHSTIIYEPQMGRSSITSNSSSVDQPSSGGTLAGQPAPLLRLSTSNYNANHIATVEANTNRILILDLRYPGTPVKTLQYHASAINCLEWHPTKNMLVSGSDDCQVLIYDLDKMEVANSASDKKMNAMDVDIFEGDINNSDKDFGVMGFFDDMEVNNITWSTDGDWMGINSGRRMQAVKVEL</sequence>
<evidence type="ECO:0000313" key="6">
    <source>
        <dbReference type="Proteomes" id="UP000094801"/>
    </source>
</evidence>
<evidence type="ECO:0000256" key="1">
    <source>
        <dbReference type="ARBA" id="ARBA00022574"/>
    </source>
</evidence>
<dbReference type="Proteomes" id="UP000094801">
    <property type="component" value="Unassembled WGS sequence"/>
</dbReference>
<dbReference type="EMBL" id="KV453849">
    <property type="protein sequence ID" value="ODV86993.1"/>
    <property type="molecule type" value="Genomic_DNA"/>
</dbReference>
<organism evidence="5 6">
    <name type="scientific">[Candida] arabinofermentans NRRL YB-2248</name>
    <dbReference type="NCBI Taxonomy" id="983967"/>
    <lineage>
        <taxon>Eukaryota</taxon>
        <taxon>Fungi</taxon>
        <taxon>Dikarya</taxon>
        <taxon>Ascomycota</taxon>
        <taxon>Saccharomycotina</taxon>
        <taxon>Pichiomycetes</taxon>
        <taxon>Pichiales</taxon>
        <taxon>Pichiaceae</taxon>
        <taxon>Ogataea</taxon>
        <taxon>Ogataea/Candida clade</taxon>
    </lineage>
</organism>
<dbReference type="PROSITE" id="PS50082">
    <property type="entry name" value="WD_REPEATS_2"/>
    <property type="match status" value="1"/>
</dbReference>
<keyword evidence="6" id="KW-1185">Reference proteome</keyword>